<proteinExistence type="predicted"/>
<protein>
    <submittedName>
        <fullName evidence="1">Uncharacterized protein</fullName>
    </submittedName>
</protein>
<name>A0ABT9A9I5_9BACT</name>
<evidence type="ECO:0000313" key="1">
    <source>
        <dbReference type="EMBL" id="MDO7845855.1"/>
    </source>
</evidence>
<dbReference type="Proteomes" id="UP001167796">
    <property type="component" value="Unassembled WGS sequence"/>
</dbReference>
<sequence>MTKSFQITDTLQEALREVLHAVIPASEGYRGVVYDKKKWFTELEGQAEKFAYPFVVVSPENVSTETTDGFILFYPLLSNPYNIMIGDSLIYFGTSSKNHEDWFGLLERVNRKEFYNVNANPTRITLVPDDLWLKTRKKLINEVVQGRKNEFLKSFSLWCIDKHGALPKGWKKLGLIAYAKHVEESMSKGEEVQNEDSID</sequence>
<evidence type="ECO:0000313" key="2">
    <source>
        <dbReference type="Proteomes" id="UP001167796"/>
    </source>
</evidence>
<dbReference type="RefSeq" id="WP_305010542.1">
    <property type="nucleotide sequence ID" value="NZ_JAUQSX010000002.1"/>
</dbReference>
<reference evidence="1" key="1">
    <citation type="submission" date="2023-07" db="EMBL/GenBank/DDBJ databases">
        <authorList>
            <person name="Kim M.K."/>
        </authorList>
    </citation>
    <scope>NUCLEOTIDE SEQUENCE</scope>
    <source>
        <strain evidence="1">M29</strain>
    </source>
</reference>
<gene>
    <name evidence="1" type="ORF">Q5H92_05765</name>
</gene>
<organism evidence="1 2">
    <name type="scientific">Hymenobacter mellowenesis</name>
    <dbReference type="NCBI Taxonomy" id="3063995"/>
    <lineage>
        <taxon>Bacteria</taxon>
        <taxon>Pseudomonadati</taxon>
        <taxon>Bacteroidota</taxon>
        <taxon>Cytophagia</taxon>
        <taxon>Cytophagales</taxon>
        <taxon>Hymenobacteraceae</taxon>
        <taxon>Hymenobacter</taxon>
    </lineage>
</organism>
<keyword evidence="2" id="KW-1185">Reference proteome</keyword>
<accession>A0ABT9A9I5</accession>
<dbReference type="EMBL" id="JAUQSX010000002">
    <property type="protein sequence ID" value="MDO7845855.1"/>
    <property type="molecule type" value="Genomic_DNA"/>
</dbReference>
<comment type="caution">
    <text evidence="1">The sequence shown here is derived from an EMBL/GenBank/DDBJ whole genome shotgun (WGS) entry which is preliminary data.</text>
</comment>